<evidence type="ECO:0000313" key="4">
    <source>
        <dbReference type="Proteomes" id="UP000603715"/>
    </source>
</evidence>
<protein>
    <submittedName>
        <fullName evidence="3">Uncharacterized protein</fullName>
    </submittedName>
</protein>
<comment type="caution">
    <text evidence="3">The sequence shown here is derived from an EMBL/GenBank/DDBJ whole genome shotgun (WGS) entry which is preliminary data.</text>
</comment>
<keyword evidence="1" id="KW-0732">Signal</keyword>
<proteinExistence type="predicted"/>
<evidence type="ECO:0000256" key="1">
    <source>
        <dbReference type="SAM" id="SignalP"/>
    </source>
</evidence>
<name>A0A9Q3YR05_9FLAO</name>
<dbReference type="EMBL" id="JAJJML010000001">
    <property type="protein sequence ID" value="MCC9034344.1"/>
    <property type="molecule type" value="Genomic_DNA"/>
</dbReference>
<dbReference type="Proteomes" id="UP000603715">
    <property type="component" value="Unassembled WGS sequence"/>
</dbReference>
<evidence type="ECO:0000313" key="5">
    <source>
        <dbReference type="Proteomes" id="UP001107960"/>
    </source>
</evidence>
<accession>A0A9Q3YR05</accession>
<gene>
    <name evidence="2" type="ORF">IEW27_18800</name>
    <name evidence="3" type="ORF">LNP80_08730</name>
</gene>
<reference evidence="3" key="1">
    <citation type="submission" date="2021-11" db="EMBL/GenBank/DDBJ databases">
        <title>Description of novel Chryseobacterium species.</title>
        <authorList>
            <person name="Saticioglu I.B."/>
            <person name="Ay H."/>
            <person name="Altun S."/>
            <person name="Duman M."/>
        </authorList>
    </citation>
    <scope>NUCLEOTIDE SEQUENCE</scope>
    <source>
        <strain evidence="3">C-39</strain>
    </source>
</reference>
<organism evidence="3 5">
    <name type="scientific">Chryseobacterium muglaense</name>
    <dbReference type="NCBI Taxonomy" id="2893752"/>
    <lineage>
        <taxon>Bacteria</taxon>
        <taxon>Pseudomonadati</taxon>
        <taxon>Bacteroidota</taxon>
        <taxon>Flavobacteriia</taxon>
        <taxon>Flavobacteriales</taxon>
        <taxon>Weeksellaceae</taxon>
        <taxon>Chryseobacterium group</taxon>
        <taxon>Chryseobacterium</taxon>
    </lineage>
</organism>
<sequence length="226" mass="26664">MKILFTIFSIFLFSCFFSQNNDIKSFNLNEFNKLSQKSCYQDCEVETFGNKNYITFKRNDSVIDMSYHAGLSNITKRLGNYYVTYDFHPNLKIKSKKEFISAISRMGTIQVGKEVNYDENGEVKDEFDYDTIPYDDKTPGPKRKVWEILKNLKQDFGFDALLDKNLFSIIVFQDEKTKKINYSISKFINDNNNILKTKIYIYEGDTAKNLKTYDNEWEIPDGLRHY</sequence>
<reference evidence="4" key="2">
    <citation type="submission" date="2023-07" db="EMBL/GenBank/DDBJ databases">
        <title>Description of novel Chryseobacterium sp. strain C-2.</title>
        <authorList>
            <person name="Saticioglu I.B."/>
        </authorList>
    </citation>
    <scope>NUCLEOTIDE SEQUENCE [LARGE SCALE GENOMIC DNA]</scope>
    <source>
        <strain evidence="4">C-2</strain>
    </source>
</reference>
<evidence type="ECO:0000313" key="2">
    <source>
        <dbReference type="EMBL" id="MBD3906635.1"/>
    </source>
</evidence>
<keyword evidence="4" id="KW-1185">Reference proteome</keyword>
<reference evidence="2" key="3">
    <citation type="submission" date="2024-05" db="EMBL/GenBank/DDBJ databases">
        <title>Description of novel Chryseobacterium sp. strain C-2.</title>
        <authorList>
            <person name="Saticioglu I.B."/>
        </authorList>
    </citation>
    <scope>NUCLEOTIDE SEQUENCE</scope>
    <source>
        <strain evidence="2">C-2</strain>
    </source>
</reference>
<feature type="signal peptide" evidence="1">
    <location>
        <begin position="1"/>
        <end position="18"/>
    </location>
</feature>
<dbReference type="RefSeq" id="WP_191181033.1">
    <property type="nucleotide sequence ID" value="NZ_JACXXP010000036.1"/>
</dbReference>
<evidence type="ECO:0000313" key="3">
    <source>
        <dbReference type="EMBL" id="MCC9034344.1"/>
    </source>
</evidence>
<dbReference type="PROSITE" id="PS51257">
    <property type="entry name" value="PROKAR_LIPOPROTEIN"/>
    <property type="match status" value="1"/>
</dbReference>
<feature type="chain" id="PRO_5040407582" evidence="1">
    <location>
        <begin position="19"/>
        <end position="226"/>
    </location>
</feature>
<dbReference type="AlphaFoldDB" id="A0A9Q3YR05"/>
<dbReference type="EMBL" id="JACXXP010000036">
    <property type="protein sequence ID" value="MBD3906635.1"/>
    <property type="molecule type" value="Genomic_DNA"/>
</dbReference>
<dbReference type="Proteomes" id="UP001107960">
    <property type="component" value="Unassembled WGS sequence"/>
</dbReference>